<dbReference type="EMBL" id="DRNH01000209">
    <property type="protein sequence ID" value="HFB53855.1"/>
    <property type="molecule type" value="Genomic_DNA"/>
</dbReference>
<reference evidence="1" key="1">
    <citation type="journal article" date="2020" name="mSystems">
        <title>Genome- and Community-Level Interaction Insights into Carbon Utilization and Element Cycling Functions of Hydrothermarchaeota in Hydrothermal Sediment.</title>
        <authorList>
            <person name="Zhou Z."/>
            <person name="Liu Y."/>
            <person name="Xu W."/>
            <person name="Pan J."/>
            <person name="Luo Z.H."/>
            <person name="Li M."/>
        </authorList>
    </citation>
    <scope>NUCLEOTIDE SEQUENCE [LARGE SCALE GENOMIC DNA]</scope>
    <source>
        <strain evidence="1">HyVt-507</strain>
    </source>
</reference>
<accession>A0A7C3GBT8</accession>
<protein>
    <submittedName>
        <fullName evidence="1">Response regulator transcription factor</fullName>
    </submittedName>
</protein>
<proteinExistence type="predicted"/>
<organism evidence="1">
    <name type="scientific">Sulfurimonas autotrophica</name>
    <dbReference type="NCBI Taxonomy" id="202747"/>
    <lineage>
        <taxon>Bacteria</taxon>
        <taxon>Pseudomonadati</taxon>
        <taxon>Campylobacterota</taxon>
        <taxon>Epsilonproteobacteria</taxon>
        <taxon>Campylobacterales</taxon>
        <taxon>Sulfurimonadaceae</taxon>
        <taxon>Sulfurimonas</taxon>
    </lineage>
</organism>
<name>A0A7C3GBT8_9BACT</name>
<feature type="non-terminal residue" evidence="1">
    <location>
        <position position="158"/>
    </location>
</feature>
<comment type="caution">
    <text evidence="1">The sequence shown here is derived from an EMBL/GenBank/DDBJ whole genome shotgun (WGS) entry which is preliminary data.</text>
</comment>
<sequence>MQIVLYSDDLNLITHWEKALDEEKFQSVDELEALKTLQNSLIILNYSSCQKECKSLLAKLREQQNRVLVLDRAPELQKTKRLLKYGAMGYGNALMRAHFILAAVAALRENMVWLHPELTSQLILELPESQNSNEELLQKLTIREKETALLLKEGLTYN</sequence>
<dbReference type="Gene3D" id="3.40.50.2300">
    <property type="match status" value="1"/>
</dbReference>
<gene>
    <name evidence="1" type="ORF">ENJ67_03905</name>
</gene>
<dbReference type="Proteomes" id="UP000886390">
    <property type="component" value="Unassembled WGS sequence"/>
</dbReference>
<dbReference type="AlphaFoldDB" id="A0A7C3GBT8"/>
<evidence type="ECO:0000313" key="1">
    <source>
        <dbReference type="EMBL" id="HFB53855.1"/>
    </source>
</evidence>